<dbReference type="InterPro" id="IPR056511">
    <property type="entry name" value="IDM1_C"/>
</dbReference>
<dbReference type="InterPro" id="IPR042163">
    <property type="entry name" value="PHF12"/>
</dbReference>
<dbReference type="STRING" id="22663.A0A2I0GGB7"/>
<gene>
    <name evidence="3" type="ORF">CRG98_050334</name>
</gene>
<dbReference type="Pfam" id="PF23209">
    <property type="entry name" value="IDM1_C"/>
    <property type="match status" value="1"/>
</dbReference>
<dbReference type="AlphaFoldDB" id="A0A2I0GGB7"/>
<evidence type="ECO:0000313" key="3">
    <source>
        <dbReference type="EMBL" id="PKH53366.1"/>
    </source>
</evidence>
<keyword evidence="4" id="KW-1185">Reference proteome</keyword>
<sequence>MPFIGTRHIYRRQGMCRRLFSAIETALRSLKIEKLVIPAISELMHTWTVVFGFTPAVESLKQEMRSLNMLVFPGLDMLQKHLLEQETAWSKGTAASFSGAAAMELEEGKKIATNPLTSDKSDGDLSSEQVLEMGGKVEEMDSDPNSQGGSSNDTDVVNSSDDAIVHLSFELAVKSAESQLEQTVDAPSDSDCGSQDMEEKYILNPPGQDSAKPIESGDMNDSCDMKVEVSFDESKLTLEGRSLEKLKEVAKTNDAQIPVKCMSPSDVSRTAPEMEEKPVQAPKEEETTEEMDVNSEDVSASLPSNSAEPMPVNSDSNCQVSGDGESESEVPADGGACSPQDVEVGIKSVSSSEFDDSWPSSTGSARDDANKDVQACSSLTCRLRLFILIKPAGDITMVEHDHTIKMQRGQAKESYTGIIPFICYKVEPVKCMQGFRQLGVDEEHPRTTAVNSQSSRGSRFRVAGFAVIILRKWRNATSTYGKRGCNVLG</sequence>
<feature type="region of interest" description="Disordered" evidence="1">
    <location>
        <begin position="138"/>
        <end position="158"/>
    </location>
</feature>
<feature type="compositionally biased region" description="Polar residues" evidence="1">
    <location>
        <begin position="296"/>
        <end position="320"/>
    </location>
</feature>
<feature type="region of interest" description="Disordered" evidence="1">
    <location>
        <begin position="260"/>
        <end position="369"/>
    </location>
</feature>
<name>A0A2I0GGB7_PUNGR</name>
<feature type="domain" description="Increased DNA methylation 1 C-terminal" evidence="2">
    <location>
        <begin position="1"/>
        <end position="80"/>
    </location>
</feature>
<protein>
    <recommendedName>
        <fullName evidence="2">Increased DNA methylation 1 C-terminal domain-containing protein</fullName>
    </recommendedName>
</protein>
<dbReference type="GO" id="GO:0003714">
    <property type="term" value="F:transcription corepressor activity"/>
    <property type="evidence" value="ECO:0007669"/>
    <property type="project" value="InterPro"/>
</dbReference>
<proteinExistence type="predicted"/>
<dbReference type="EMBL" id="PGOL01045177">
    <property type="protein sequence ID" value="PKH53366.1"/>
    <property type="molecule type" value="Genomic_DNA"/>
</dbReference>
<evidence type="ECO:0000313" key="4">
    <source>
        <dbReference type="Proteomes" id="UP000233551"/>
    </source>
</evidence>
<feature type="compositionally biased region" description="Basic and acidic residues" evidence="1">
    <location>
        <begin position="272"/>
        <end position="285"/>
    </location>
</feature>
<comment type="caution">
    <text evidence="3">The sequence shown here is derived from an EMBL/GenBank/DDBJ whole genome shotgun (WGS) entry which is preliminary data.</text>
</comment>
<feature type="compositionally biased region" description="Low complexity" evidence="1">
    <location>
        <begin position="348"/>
        <end position="361"/>
    </location>
</feature>
<feature type="compositionally biased region" description="Acidic residues" evidence="1">
    <location>
        <begin position="286"/>
        <end position="295"/>
    </location>
</feature>
<dbReference type="Proteomes" id="UP000233551">
    <property type="component" value="Unassembled WGS sequence"/>
</dbReference>
<dbReference type="GO" id="GO:0005634">
    <property type="term" value="C:nucleus"/>
    <property type="evidence" value="ECO:0007669"/>
    <property type="project" value="TreeGrafter"/>
</dbReference>
<reference evidence="3 4" key="1">
    <citation type="submission" date="2017-11" db="EMBL/GenBank/DDBJ databases">
        <title>De-novo sequencing of pomegranate (Punica granatum L.) genome.</title>
        <authorList>
            <person name="Akparov Z."/>
            <person name="Amiraslanov A."/>
            <person name="Hajiyeva S."/>
            <person name="Abbasov M."/>
            <person name="Kaur K."/>
            <person name="Hamwieh A."/>
            <person name="Solovyev V."/>
            <person name="Salamov A."/>
            <person name="Braich B."/>
            <person name="Kosarev P."/>
            <person name="Mahmoud A."/>
            <person name="Hajiyev E."/>
            <person name="Babayeva S."/>
            <person name="Izzatullayeva V."/>
            <person name="Mammadov A."/>
            <person name="Mammadov A."/>
            <person name="Sharifova S."/>
            <person name="Ojaghi J."/>
            <person name="Eynullazada K."/>
            <person name="Bayramov B."/>
            <person name="Abdulazimova A."/>
            <person name="Shahmuradov I."/>
        </authorList>
    </citation>
    <scope>NUCLEOTIDE SEQUENCE [LARGE SCALE GENOMIC DNA]</scope>
    <source>
        <strain evidence="4">cv. AG2017</strain>
        <tissue evidence="3">Leaf</tissue>
    </source>
</reference>
<evidence type="ECO:0000256" key="1">
    <source>
        <dbReference type="SAM" id="MobiDB-lite"/>
    </source>
</evidence>
<accession>A0A2I0GGB7</accession>
<dbReference type="GO" id="GO:0006357">
    <property type="term" value="P:regulation of transcription by RNA polymerase II"/>
    <property type="evidence" value="ECO:0007669"/>
    <property type="project" value="TreeGrafter"/>
</dbReference>
<dbReference type="PANTHER" id="PTHR46309">
    <property type="entry name" value="PHD FINGER PROTEIN 12"/>
    <property type="match status" value="1"/>
</dbReference>
<evidence type="ECO:0000259" key="2">
    <source>
        <dbReference type="Pfam" id="PF23209"/>
    </source>
</evidence>
<organism evidence="3 4">
    <name type="scientific">Punica granatum</name>
    <name type="common">Pomegranate</name>
    <dbReference type="NCBI Taxonomy" id="22663"/>
    <lineage>
        <taxon>Eukaryota</taxon>
        <taxon>Viridiplantae</taxon>
        <taxon>Streptophyta</taxon>
        <taxon>Embryophyta</taxon>
        <taxon>Tracheophyta</taxon>
        <taxon>Spermatophyta</taxon>
        <taxon>Magnoliopsida</taxon>
        <taxon>eudicotyledons</taxon>
        <taxon>Gunneridae</taxon>
        <taxon>Pentapetalae</taxon>
        <taxon>rosids</taxon>
        <taxon>malvids</taxon>
        <taxon>Myrtales</taxon>
        <taxon>Lythraceae</taxon>
        <taxon>Punica</taxon>
    </lineage>
</organism>
<dbReference type="PANTHER" id="PTHR46309:SF1">
    <property type="entry name" value="PHD FINGER PROTEIN 12"/>
    <property type="match status" value="1"/>
</dbReference>